<organism evidence="2 3">
    <name type="scientific">Winkia neuii</name>
    <dbReference type="NCBI Taxonomy" id="33007"/>
    <lineage>
        <taxon>Bacteria</taxon>
        <taxon>Bacillati</taxon>
        <taxon>Actinomycetota</taxon>
        <taxon>Actinomycetes</taxon>
        <taxon>Actinomycetales</taxon>
        <taxon>Actinomycetaceae</taxon>
        <taxon>Winkia</taxon>
    </lineage>
</organism>
<dbReference type="Proteomes" id="UP000235122">
    <property type="component" value="Unassembled WGS sequence"/>
</dbReference>
<dbReference type="AlphaFoldDB" id="A0A2I1IKF3"/>
<reference evidence="2 3" key="1">
    <citation type="submission" date="2017-12" db="EMBL/GenBank/DDBJ databases">
        <title>Phylogenetic diversity of female urinary microbiome.</title>
        <authorList>
            <person name="Thomas-White K."/>
            <person name="Wolfe A.J."/>
        </authorList>
    </citation>
    <scope>NUCLEOTIDE SEQUENCE [LARGE SCALE GENOMIC DNA]</scope>
    <source>
        <strain evidence="2 3">UMB0402</strain>
    </source>
</reference>
<keyword evidence="1" id="KW-0472">Membrane</keyword>
<proteinExistence type="predicted"/>
<comment type="caution">
    <text evidence="2">The sequence shown here is derived from an EMBL/GenBank/DDBJ whole genome shotgun (WGS) entry which is preliminary data.</text>
</comment>
<gene>
    <name evidence="2" type="ORF">CYJ19_10330</name>
</gene>
<evidence type="ECO:0008006" key="4">
    <source>
        <dbReference type="Google" id="ProtNLM"/>
    </source>
</evidence>
<evidence type="ECO:0000313" key="3">
    <source>
        <dbReference type="Proteomes" id="UP000235122"/>
    </source>
</evidence>
<keyword evidence="3" id="KW-1185">Reference proteome</keyword>
<keyword evidence="1" id="KW-0812">Transmembrane</keyword>
<evidence type="ECO:0000256" key="1">
    <source>
        <dbReference type="SAM" id="Phobius"/>
    </source>
</evidence>
<accession>A0A2I1IKF3</accession>
<sequence>MTQAALGRPRRQPRRASRPLLSVVETTAPAKSPILSWVGVALALLALIVMPIAINTQMAMLSYSMHEDQVELDRMVEANQDLQVRVQSLSSPDSLRTFALSHGMVPGVELGYVSLGSKTIEGGKAAQ</sequence>
<feature type="transmembrane region" description="Helical" evidence="1">
    <location>
        <begin position="34"/>
        <end position="54"/>
    </location>
</feature>
<dbReference type="STRING" id="33007.HMPREF3198_01894"/>
<protein>
    <recommendedName>
        <fullName evidence="4">Cell division protein FtsL</fullName>
    </recommendedName>
</protein>
<dbReference type="EMBL" id="PKKO01000006">
    <property type="protein sequence ID" value="PKY71606.1"/>
    <property type="molecule type" value="Genomic_DNA"/>
</dbReference>
<keyword evidence="1" id="KW-1133">Transmembrane helix</keyword>
<name>A0A2I1IKF3_9ACTO</name>
<evidence type="ECO:0000313" key="2">
    <source>
        <dbReference type="EMBL" id="PKY71606.1"/>
    </source>
</evidence>
<dbReference type="GeneID" id="35867250"/>
<dbReference type="RefSeq" id="WP_024331520.1">
    <property type="nucleotide sequence ID" value="NZ_JASOXK010000004.1"/>
</dbReference>